<proteinExistence type="predicted"/>
<dbReference type="AlphaFoldDB" id="A0ABD1MN28"/>
<dbReference type="Proteomes" id="UP001603857">
    <property type="component" value="Unassembled WGS sequence"/>
</dbReference>
<gene>
    <name evidence="1" type="ORF">Fmac_011655</name>
</gene>
<name>A0ABD1MN28_9FABA</name>
<protein>
    <submittedName>
        <fullName evidence="1">Uncharacterized protein</fullName>
    </submittedName>
</protein>
<organism evidence="1 2">
    <name type="scientific">Flemingia macrophylla</name>
    <dbReference type="NCBI Taxonomy" id="520843"/>
    <lineage>
        <taxon>Eukaryota</taxon>
        <taxon>Viridiplantae</taxon>
        <taxon>Streptophyta</taxon>
        <taxon>Embryophyta</taxon>
        <taxon>Tracheophyta</taxon>
        <taxon>Spermatophyta</taxon>
        <taxon>Magnoliopsida</taxon>
        <taxon>eudicotyledons</taxon>
        <taxon>Gunneridae</taxon>
        <taxon>Pentapetalae</taxon>
        <taxon>rosids</taxon>
        <taxon>fabids</taxon>
        <taxon>Fabales</taxon>
        <taxon>Fabaceae</taxon>
        <taxon>Papilionoideae</taxon>
        <taxon>50 kb inversion clade</taxon>
        <taxon>NPAAA clade</taxon>
        <taxon>indigoferoid/millettioid clade</taxon>
        <taxon>Phaseoleae</taxon>
        <taxon>Flemingia</taxon>
    </lineage>
</organism>
<dbReference type="EMBL" id="JBGMDY010000004">
    <property type="protein sequence ID" value="KAL2337209.1"/>
    <property type="molecule type" value="Genomic_DNA"/>
</dbReference>
<reference evidence="1 2" key="1">
    <citation type="submission" date="2024-08" db="EMBL/GenBank/DDBJ databases">
        <title>Insights into the chromosomal genome structure of Flemingia macrophylla.</title>
        <authorList>
            <person name="Ding Y."/>
            <person name="Zhao Y."/>
            <person name="Bi W."/>
            <person name="Wu M."/>
            <person name="Zhao G."/>
            <person name="Gong Y."/>
            <person name="Li W."/>
            <person name="Zhang P."/>
        </authorList>
    </citation>
    <scope>NUCLEOTIDE SEQUENCE [LARGE SCALE GENOMIC DNA]</scope>
    <source>
        <strain evidence="1">DYQJB</strain>
        <tissue evidence="1">Leaf</tissue>
    </source>
</reference>
<evidence type="ECO:0000313" key="2">
    <source>
        <dbReference type="Proteomes" id="UP001603857"/>
    </source>
</evidence>
<keyword evidence="2" id="KW-1185">Reference proteome</keyword>
<comment type="caution">
    <text evidence="1">The sequence shown here is derived from an EMBL/GenBank/DDBJ whole genome shotgun (WGS) entry which is preliminary data.</text>
</comment>
<accession>A0ABD1MN28</accession>
<sequence length="64" mass="7055">MGVTFIIPSSIEVSSHHIGIKSLGSLFAKDFNTRIKQATLGELSEGLVQVFIKYLGEFLTLKDE</sequence>
<evidence type="ECO:0000313" key="1">
    <source>
        <dbReference type="EMBL" id="KAL2337209.1"/>
    </source>
</evidence>